<evidence type="ECO:0000256" key="1">
    <source>
        <dbReference type="ARBA" id="ARBA00022729"/>
    </source>
</evidence>
<dbReference type="PROSITE" id="PS50198">
    <property type="entry name" value="PPIC_PPIASE_2"/>
    <property type="match status" value="2"/>
</dbReference>
<dbReference type="Pfam" id="PF09312">
    <property type="entry name" value="SurA_N"/>
    <property type="match status" value="1"/>
</dbReference>
<evidence type="ECO:0000259" key="7">
    <source>
        <dbReference type="PROSITE" id="PS50198"/>
    </source>
</evidence>
<dbReference type="GO" id="GO:0003755">
    <property type="term" value="F:peptidyl-prolyl cis-trans isomerase activity"/>
    <property type="evidence" value="ECO:0007669"/>
    <property type="project" value="UniProtKB-KW"/>
</dbReference>
<dbReference type="KEGG" id="dno:DNO_0921"/>
<dbReference type="InterPro" id="IPR027304">
    <property type="entry name" value="Trigger_fact/SurA_dom_sf"/>
</dbReference>
<evidence type="ECO:0000256" key="2">
    <source>
        <dbReference type="ARBA" id="ARBA00022764"/>
    </source>
</evidence>
<keyword evidence="5 6" id="KW-0413">Isomerase</keyword>
<sequence length="421" mass="48036">MKLIILFFALMLLPSWALDFGPKPMPQQNVLDEIGLVVNEEAISRKRLNELLEQQRARAPRDQPYSEEQLQEQIIMQILMAQMAKSAHLTVKDAEIDHAIATVAAQHKISVAQLYQQIARTMGLSQTEYRQQIAQLMLQDELKQRLIGRDINISEQQINNQITQIIRQRGTKFHLQDLLLPLPKKELPEQAYRQQMQTISQALKTTGNDLAKTAQLLPKAQFNDLGAVNLGQIPAKFAQAVATLNSGELVAEPVADADGLHFLKVVSKTAANGQHYEVEQGKLRHILIRRDPNNPQFSRLQIEQLYQQLQSGADFAQLAARYSQDPRSAVNGGDLGWMSTDQLDPRFVAVMHRIPFNTISEPFESALGWHIIEVFARQTVDRSEERIRDHIRRTLYEEALALAWEQKCAQMRQAAYIRWFP</sequence>
<dbReference type="InterPro" id="IPR023058">
    <property type="entry name" value="PPIase_PpiC_CS"/>
</dbReference>
<evidence type="ECO:0000256" key="3">
    <source>
        <dbReference type="ARBA" id="ARBA00023110"/>
    </source>
</evidence>
<dbReference type="OrthoDB" id="14196at2"/>
<dbReference type="InterPro" id="IPR050280">
    <property type="entry name" value="OMP_Chaperone_SurA"/>
</dbReference>
<protein>
    <submittedName>
        <fullName evidence="8">PpiC-type peptidylprolyl cis-trans isomerase</fullName>
        <ecNumber evidence="8">5.2.1.8</ecNumber>
    </submittedName>
</protein>
<dbReference type="Pfam" id="PF00639">
    <property type="entry name" value="Rotamase"/>
    <property type="match status" value="1"/>
</dbReference>
<gene>
    <name evidence="8" type="ordered locus">DNO_0921</name>
</gene>
<dbReference type="eggNOG" id="COG0760">
    <property type="taxonomic scope" value="Bacteria"/>
</dbReference>
<dbReference type="STRING" id="246195.DNO_0921"/>
<dbReference type="EC" id="5.2.1.8" evidence="8"/>
<keyword evidence="2" id="KW-0574">Periplasm</keyword>
<feature type="domain" description="PpiC" evidence="7">
    <location>
        <begin position="170"/>
        <end position="267"/>
    </location>
</feature>
<dbReference type="AlphaFoldDB" id="A5EY67"/>
<dbReference type="SUPFAM" id="SSF54534">
    <property type="entry name" value="FKBP-like"/>
    <property type="match status" value="2"/>
</dbReference>
<proteinExistence type="predicted"/>
<keyword evidence="4" id="KW-0143">Chaperone</keyword>
<dbReference type="HOGENOM" id="CLU_034646_11_0_6"/>
<dbReference type="InterPro" id="IPR000297">
    <property type="entry name" value="PPIase_PpiC"/>
</dbReference>
<evidence type="ECO:0000313" key="8">
    <source>
        <dbReference type="EMBL" id="ABQ13998.1"/>
    </source>
</evidence>
<name>A5EY67_DICNV</name>
<dbReference type="Proteomes" id="UP000000248">
    <property type="component" value="Chromosome"/>
</dbReference>
<accession>A5EY67</accession>
<dbReference type="SUPFAM" id="SSF109998">
    <property type="entry name" value="Triger factor/SurA peptide-binding domain-like"/>
    <property type="match status" value="1"/>
</dbReference>
<keyword evidence="1" id="KW-0732">Signal</keyword>
<dbReference type="PANTHER" id="PTHR47637">
    <property type="entry name" value="CHAPERONE SURA"/>
    <property type="match status" value="1"/>
</dbReference>
<dbReference type="InterPro" id="IPR015391">
    <property type="entry name" value="SurA_N"/>
</dbReference>
<dbReference type="Gene3D" id="3.10.50.40">
    <property type="match status" value="2"/>
</dbReference>
<reference evidence="8 9" key="1">
    <citation type="journal article" date="2007" name="Nat. Biotechnol.">
        <title>Genome sequence and identification of candidate vaccine antigens from the animal pathogen Dichelobacter nodosus.</title>
        <authorList>
            <person name="Myers G.S."/>
            <person name="Parker D."/>
            <person name="Al-Hasani K."/>
            <person name="Kennan R.M."/>
            <person name="Seemann T."/>
            <person name="Ren Q."/>
            <person name="Badger J.H."/>
            <person name="Selengut J.D."/>
            <person name="Deboy R.T."/>
            <person name="Tettelin H."/>
            <person name="Boyce J.D."/>
            <person name="McCarl V.P."/>
            <person name="Han X."/>
            <person name="Nelson W.C."/>
            <person name="Madupu R."/>
            <person name="Mohamoud Y."/>
            <person name="Holley T."/>
            <person name="Fedorova N."/>
            <person name="Khouri H."/>
            <person name="Bottomley S.P."/>
            <person name="Whittington R.J."/>
            <person name="Adler B."/>
            <person name="Songer J.G."/>
            <person name="Rood J.I."/>
            <person name="Paulsen I.T."/>
        </authorList>
    </citation>
    <scope>NUCLEOTIDE SEQUENCE [LARGE SCALE GENOMIC DNA]</scope>
    <source>
        <strain evidence="8 9">VCS1703A</strain>
    </source>
</reference>
<evidence type="ECO:0000313" key="9">
    <source>
        <dbReference type="Proteomes" id="UP000000248"/>
    </source>
</evidence>
<evidence type="ECO:0000256" key="6">
    <source>
        <dbReference type="PROSITE-ProRule" id="PRU00278"/>
    </source>
</evidence>
<keyword evidence="9" id="KW-1185">Reference proteome</keyword>
<evidence type="ECO:0000256" key="5">
    <source>
        <dbReference type="ARBA" id="ARBA00023235"/>
    </source>
</evidence>
<dbReference type="InterPro" id="IPR046357">
    <property type="entry name" value="PPIase_dom_sf"/>
</dbReference>
<dbReference type="RefSeq" id="WP_012031237.1">
    <property type="nucleotide sequence ID" value="NC_009446.1"/>
</dbReference>
<dbReference type="Pfam" id="PF13616">
    <property type="entry name" value="Rotamase_3"/>
    <property type="match status" value="1"/>
</dbReference>
<dbReference type="EMBL" id="CP000513">
    <property type="protein sequence ID" value="ABQ13998.1"/>
    <property type="molecule type" value="Genomic_DNA"/>
</dbReference>
<feature type="domain" description="PpiC" evidence="7">
    <location>
        <begin position="278"/>
        <end position="376"/>
    </location>
</feature>
<keyword evidence="3 6" id="KW-0697">Rotamase</keyword>
<organism evidence="8 9">
    <name type="scientific">Dichelobacter nodosus (strain VCS1703A)</name>
    <dbReference type="NCBI Taxonomy" id="246195"/>
    <lineage>
        <taxon>Bacteria</taxon>
        <taxon>Pseudomonadati</taxon>
        <taxon>Pseudomonadota</taxon>
        <taxon>Gammaproteobacteria</taxon>
        <taxon>Cardiobacteriales</taxon>
        <taxon>Cardiobacteriaceae</taxon>
        <taxon>Dichelobacter</taxon>
    </lineage>
</organism>
<dbReference type="Gene3D" id="1.10.4030.10">
    <property type="entry name" value="Porin chaperone SurA, peptide-binding domain"/>
    <property type="match status" value="1"/>
</dbReference>
<evidence type="ECO:0000256" key="4">
    <source>
        <dbReference type="ARBA" id="ARBA00023186"/>
    </source>
</evidence>
<dbReference type="PANTHER" id="PTHR47637:SF1">
    <property type="entry name" value="CHAPERONE SURA"/>
    <property type="match status" value="1"/>
</dbReference>
<dbReference type="PROSITE" id="PS01096">
    <property type="entry name" value="PPIC_PPIASE_1"/>
    <property type="match status" value="1"/>
</dbReference>